<evidence type="ECO:0000313" key="2">
    <source>
        <dbReference type="Proteomes" id="UP001159363"/>
    </source>
</evidence>
<gene>
    <name evidence="1" type="ORF">PR048_028666</name>
</gene>
<dbReference type="EMBL" id="JARBHB010000013">
    <property type="protein sequence ID" value="KAJ8869673.1"/>
    <property type="molecule type" value="Genomic_DNA"/>
</dbReference>
<keyword evidence="2" id="KW-1185">Reference proteome</keyword>
<reference evidence="1 2" key="1">
    <citation type="submission" date="2023-02" db="EMBL/GenBank/DDBJ databases">
        <title>LHISI_Scaffold_Assembly.</title>
        <authorList>
            <person name="Stuart O.P."/>
            <person name="Cleave R."/>
            <person name="Magrath M.J.L."/>
            <person name="Mikheyev A.S."/>
        </authorList>
    </citation>
    <scope>NUCLEOTIDE SEQUENCE [LARGE SCALE GENOMIC DNA]</scope>
    <source>
        <strain evidence="1">Daus_M_001</strain>
        <tissue evidence="1">Leg muscle</tissue>
    </source>
</reference>
<sequence length="448" mass="49991">MWESCRVLPLVAGVFSGFSRFLRRCISVLLHYSPLFALIGSQDLTRRAVGGISCVIRPPDQRAWIKRINTSNFLETGQLPNRTRLPSGLCKRAFTQPLGFEVEVMACNEAPHQTGATVTEWLACSPPPGRIGGIRAGRCRRSAGFLGDIPLPPPISFRRRSILASITLIGSQDLAVKSRPLITPDCRSSSIVVVQWEGGVRGITDAVPVDPLDALHDGDMILSPTRLPRYYVAMWVFHNEQSCSRLSAAWRSQICELGLGLPTARLQVATSQSELVELHGRRAYNSDFVATLREFRECDEIRWSDSNVFRETQTWPRKGRNDQEDGVSISFLRKACWLQRSFSTFVNQSMFYIKAVAHLALCSRPVSRGRGRRARNRRTLGERTPDGALTQVSFPSLPSPRRHHRVALERSCRSLKHPIGEGEGPVDGIPANGTIDSVIIREVEWRGS</sequence>
<protein>
    <submittedName>
        <fullName evidence="1">Uncharacterized protein</fullName>
    </submittedName>
</protein>
<evidence type="ECO:0000313" key="1">
    <source>
        <dbReference type="EMBL" id="KAJ8869673.1"/>
    </source>
</evidence>
<name>A0ABQ9GBN8_9NEOP</name>
<proteinExistence type="predicted"/>
<dbReference type="Proteomes" id="UP001159363">
    <property type="component" value="Chromosome 12"/>
</dbReference>
<organism evidence="1 2">
    <name type="scientific">Dryococelus australis</name>
    <dbReference type="NCBI Taxonomy" id="614101"/>
    <lineage>
        <taxon>Eukaryota</taxon>
        <taxon>Metazoa</taxon>
        <taxon>Ecdysozoa</taxon>
        <taxon>Arthropoda</taxon>
        <taxon>Hexapoda</taxon>
        <taxon>Insecta</taxon>
        <taxon>Pterygota</taxon>
        <taxon>Neoptera</taxon>
        <taxon>Polyneoptera</taxon>
        <taxon>Phasmatodea</taxon>
        <taxon>Verophasmatodea</taxon>
        <taxon>Anareolatae</taxon>
        <taxon>Phasmatidae</taxon>
        <taxon>Eurycanthinae</taxon>
        <taxon>Dryococelus</taxon>
    </lineage>
</organism>
<accession>A0ABQ9GBN8</accession>
<comment type="caution">
    <text evidence="1">The sequence shown here is derived from an EMBL/GenBank/DDBJ whole genome shotgun (WGS) entry which is preliminary data.</text>
</comment>